<dbReference type="Pfam" id="PF00589">
    <property type="entry name" value="Phage_integrase"/>
    <property type="match status" value="1"/>
</dbReference>
<comment type="caution">
    <text evidence="6">The sequence shown here is derived from an EMBL/GenBank/DDBJ whole genome shotgun (WGS) entry which is preliminary data.</text>
</comment>
<dbReference type="InterPro" id="IPR013762">
    <property type="entry name" value="Integrase-like_cat_sf"/>
</dbReference>
<gene>
    <name evidence="6" type="ORF">ACFOW8_28820</name>
</gene>
<dbReference type="RefSeq" id="WP_378554823.1">
    <property type="nucleotide sequence ID" value="NZ_JBHSBA010000016.1"/>
</dbReference>
<dbReference type="Proteomes" id="UP001595767">
    <property type="component" value="Unassembled WGS sequence"/>
</dbReference>
<dbReference type="Gene3D" id="1.10.150.130">
    <property type="match status" value="1"/>
</dbReference>
<dbReference type="Gene3D" id="1.10.443.10">
    <property type="entry name" value="Intergrase catalytic core"/>
    <property type="match status" value="1"/>
</dbReference>
<evidence type="ECO:0000313" key="7">
    <source>
        <dbReference type="Proteomes" id="UP001595767"/>
    </source>
</evidence>
<keyword evidence="7" id="KW-1185">Reference proteome</keyword>
<evidence type="ECO:0000256" key="4">
    <source>
        <dbReference type="SAM" id="MobiDB-lite"/>
    </source>
</evidence>
<dbReference type="InterPro" id="IPR011010">
    <property type="entry name" value="DNA_brk_join_enz"/>
</dbReference>
<evidence type="ECO:0000259" key="5">
    <source>
        <dbReference type="PROSITE" id="PS51898"/>
    </source>
</evidence>
<evidence type="ECO:0000313" key="6">
    <source>
        <dbReference type="EMBL" id="MFC4128940.1"/>
    </source>
</evidence>
<dbReference type="PANTHER" id="PTHR30349">
    <property type="entry name" value="PHAGE INTEGRASE-RELATED"/>
    <property type="match status" value="1"/>
</dbReference>
<comment type="similarity">
    <text evidence="1">Belongs to the 'phage' integrase family.</text>
</comment>
<keyword evidence="2" id="KW-0238">DNA-binding</keyword>
<dbReference type="SUPFAM" id="SSF56349">
    <property type="entry name" value="DNA breaking-rejoining enzymes"/>
    <property type="match status" value="1"/>
</dbReference>
<evidence type="ECO:0000256" key="1">
    <source>
        <dbReference type="ARBA" id="ARBA00008857"/>
    </source>
</evidence>
<dbReference type="InterPro" id="IPR002104">
    <property type="entry name" value="Integrase_catalytic"/>
</dbReference>
<proteinExistence type="inferred from homology"/>
<dbReference type="PROSITE" id="PS51898">
    <property type="entry name" value="TYR_RECOMBINASE"/>
    <property type="match status" value="1"/>
</dbReference>
<feature type="region of interest" description="Disordered" evidence="4">
    <location>
        <begin position="1"/>
        <end position="28"/>
    </location>
</feature>
<sequence>MSHIEDRWWKDVPDPTTKSGKRREKKTGYGKGMRYRVRWIGPGGTEESESFPDGHKRAAENFQKEIDLSLLAGTYVHHRIGEMLFSEHIDEWLKGRSADPVSRDKVKGSVSKHIVPFFVKKYATVAAACTEAGVKDWLAWLSRRGLELSYQAQLYVMLTSIMEAATRARMVPENPCKSKSITPPRPTQSKIIPWPPERAHAIWTHLPPRQRIAVALGAGCGLRIGEISGVSPSDFRRRERVLDVQRQVRWVPGGGVVFSPPKGGKSRVVPVGKAVFDEIDEYMENFEPTVVTLPWRTKDGRPERVEVLMVRRSGLPYYNKAFEASGWHSAFNRAGLVKRLKVDGPHALRHLYASTLLEQGVSINDLAEYLGHHNASVTLKYYAHMMPSSHHRARGAADVVLKTVQSGRPVDLDDDAEAT</sequence>
<evidence type="ECO:0000256" key="3">
    <source>
        <dbReference type="ARBA" id="ARBA00023172"/>
    </source>
</evidence>
<feature type="compositionally biased region" description="Basic and acidic residues" evidence="4">
    <location>
        <begin position="1"/>
        <end position="13"/>
    </location>
</feature>
<evidence type="ECO:0000256" key="2">
    <source>
        <dbReference type="ARBA" id="ARBA00023125"/>
    </source>
</evidence>
<dbReference type="InterPro" id="IPR010998">
    <property type="entry name" value="Integrase_recombinase_N"/>
</dbReference>
<dbReference type="PANTHER" id="PTHR30349:SF64">
    <property type="entry name" value="PROPHAGE INTEGRASE INTD-RELATED"/>
    <property type="match status" value="1"/>
</dbReference>
<dbReference type="InterPro" id="IPR050090">
    <property type="entry name" value="Tyrosine_recombinase_XerCD"/>
</dbReference>
<dbReference type="EMBL" id="JBHSBA010000016">
    <property type="protein sequence ID" value="MFC4128940.1"/>
    <property type="molecule type" value="Genomic_DNA"/>
</dbReference>
<organism evidence="6 7">
    <name type="scientific">Nocardia rhizosphaerae</name>
    <dbReference type="NCBI Taxonomy" id="1691571"/>
    <lineage>
        <taxon>Bacteria</taxon>
        <taxon>Bacillati</taxon>
        <taxon>Actinomycetota</taxon>
        <taxon>Actinomycetes</taxon>
        <taxon>Mycobacteriales</taxon>
        <taxon>Nocardiaceae</taxon>
        <taxon>Nocardia</taxon>
    </lineage>
</organism>
<keyword evidence="3" id="KW-0233">DNA recombination</keyword>
<protein>
    <submittedName>
        <fullName evidence="6">Tyrosine-type recombinase/integrase</fullName>
    </submittedName>
</protein>
<feature type="domain" description="Tyr recombinase" evidence="5">
    <location>
        <begin position="189"/>
        <end position="398"/>
    </location>
</feature>
<dbReference type="CDD" id="cd01189">
    <property type="entry name" value="INT_ICEBs1_C_like"/>
    <property type="match status" value="1"/>
</dbReference>
<reference evidence="7" key="1">
    <citation type="journal article" date="2019" name="Int. J. Syst. Evol. Microbiol.">
        <title>The Global Catalogue of Microorganisms (GCM) 10K type strain sequencing project: providing services to taxonomists for standard genome sequencing and annotation.</title>
        <authorList>
            <consortium name="The Broad Institute Genomics Platform"/>
            <consortium name="The Broad Institute Genome Sequencing Center for Infectious Disease"/>
            <person name="Wu L."/>
            <person name="Ma J."/>
        </authorList>
    </citation>
    <scope>NUCLEOTIDE SEQUENCE [LARGE SCALE GENOMIC DNA]</scope>
    <source>
        <strain evidence="7">CGMCC 4.7204</strain>
    </source>
</reference>
<name>A0ABV8LDG2_9NOCA</name>
<accession>A0ABV8LDG2</accession>